<feature type="domain" description="Glycoside hydrolase family 20 catalytic" evidence="8">
    <location>
        <begin position="175"/>
        <end position="498"/>
    </location>
</feature>
<dbReference type="EC" id="3.2.1.52" evidence="3"/>
<comment type="similarity">
    <text evidence="2">Belongs to the glycosyl hydrolase 20 family.</text>
</comment>
<dbReference type="GO" id="GO:0005975">
    <property type="term" value="P:carbohydrate metabolic process"/>
    <property type="evidence" value="ECO:0007669"/>
    <property type="project" value="InterPro"/>
</dbReference>
<evidence type="ECO:0000259" key="8">
    <source>
        <dbReference type="Pfam" id="PF00728"/>
    </source>
</evidence>
<keyword evidence="11" id="KW-1185">Reference proteome</keyword>
<name>A0A851GCU4_9BACT</name>
<organism evidence="10 11">
    <name type="scientific">Oceaniferula marina</name>
    <dbReference type="NCBI Taxonomy" id="2748318"/>
    <lineage>
        <taxon>Bacteria</taxon>
        <taxon>Pseudomonadati</taxon>
        <taxon>Verrucomicrobiota</taxon>
        <taxon>Verrucomicrobiia</taxon>
        <taxon>Verrucomicrobiales</taxon>
        <taxon>Verrucomicrobiaceae</taxon>
        <taxon>Oceaniferula</taxon>
    </lineage>
</organism>
<dbReference type="InterPro" id="IPR015882">
    <property type="entry name" value="HEX_bac_N"/>
</dbReference>
<feature type="active site" description="Proton donor" evidence="6">
    <location>
        <position position="324"/>
    </location>
</feature>
<dbReference type="InterPro" id="IPR015883">
    <property type="entry name" value="Glyco_hydro_20_cat"/>
</dbReference>
<evidence type="ECO:0000256" key="3">
    <source>
        <dbReference type="ARBA" id="ARBA00012663"/>
    </source>
</evidence>
<evidence type="ECO:0000256" key="7">
    <source>
        <dbReference type="SAM" id="SignalP"/>
    </source>
</evidence>
<evidence type="ECO:0000256" key="1">
    <source>
        <dbReference type="ARBA" id="ARBA00001231"/>
    </source>
</evidence>
<dbReference type="GO" id="GO:0004563">
    <property type="term" value="F:beta-N-acetylhexosaminidase activity"/>
    <property type="evidence" value="ECO:0007669"/>
    <property type="project" value="UniProtKB-EC"/>
</dbReference>
<feature type="chain" id="PRO_5032303393" description="beta-N-acetylhexosaminidase" evidence="7">
    <location>
        <begin position="32"/>
        <end position="540"/>
    </location>
</feature>
<dbReference type="AlphaFoldDB" id="A0A851GCU4"/>
<evidence type="ECO:0000256" key="5">
    <source>
        <dbReference type="ARBA" id="ARBA00023295"/>
    </source>
</evidence>
<dbReference type="RefSeq" id="WP_178931773.1">
    <property type="nucleotide sequence ID" value="NZ_JACBAZ010000002.1"/>
</dbReference>
<dbReference type="SUPFAM" id="SSF51445">
    <property type="entry name" value="(Trans)glycosidases"/>
    <property type="match status" value="1"/>
</dbReference>
<sequence length="540" mass="61287">MNILSRIKRILVVATLQVTLFTAWSAQTVGAADVSLCPITPKPVSYRAGVGHFELNSKTVIHATEPKAVACARHFSKFLKQATGFDLVVQTSPAAPPTNNHISFSLSGDKDLKPEGYQINIQKNLIHIVAKDAAGLFYGSQSLRHLLPPEIESTKVIKDRMWQIPTARIIDSPRFSWRGIMLDEARHFLGKAYVLELLDNMAMCKMNRLHWHLTDQEGWVIEIKKHPKLTAERAPGTFYTQDQIREIVAYAEARHITIIPEIDMPGHSGAITRAYPEFSGGGNKRLPGFTLNPANEDVYTFTNDVFTELAGLFPGQWIHTGGDEVHFIKLNWLSLPGVKELMSKHAYKDTHDLENHFHRRVASQVKALGKKGVSWGNMLAAKVPTEDVVQIWWMDGKNKLRHDFVKSGYDVILCPHIPCYISTAQHESHRILRRWKTLCSTPNIYDYPKSLDGFNQKDWSKVLGIQLALWTEKVTNKKRADFLIYPRLFALAETTWTPVEGKDYADFEKRLKPMLQRLDLKGTGYFNLFDPKSTPEPPIK</sequence>
<evidence type="ECO:0000256" key="4">
    <source>
        <dbReference type="ARBA" id="ARBA00022801"/>
    </source>
</evidence>
<feature type="domain" description="Beta-hexosaminidase bacterial type N-terminal" evidence="9">
    <location>
        <begin position="37"/>
        <end position="171"/>
    </location>
</feature>
<dbReference type="SUPFAM" id="SSF55545">
    <property type="entry name" value="beta-N-acetylhexosaminidase-like domain"/>
    <property type="match status" value="1"/>
</dbReference>
<dbReference type="InterPro" id="IPR029018">
    <property type="entry name" value="Hex-like_dom2"/>
</dbReference>
<reference evidence="10 11" key="1">
    <citation type="submission" date="2020-07" db="EMBL/GenBank/DDBJ databases">
        <title>Roseicoccus Jingziensis gen. nov., sp. nov., isolated from coastal seawater.</title>
        <authorList>
            <person name="Feng X."/>
        </authorList>
    </citation>
    <scope>NUCLEOTIDE SEQUENCE [LARGE SCALE GENOMIC DNA]</scope>
    <source>
        <strain evidence="10 11">N1E253</strain>
    </source>
</reference>
<dbReference type="Proteomes" id="UP000557872">
    <property type="component" value="Unassembled WGS sequence"/>
</dbReference>
<proteinExistence type="inferred from homology"/>
<feature type="signal peptide" evidence="7">
    <location>
        <begin position="1"/>
        <end position="31"/>
    </location>
</feature>
<comment type="caution">
    <text evidence="10">The sequence shown here is derived from an EMBL/GenBank/DDBJ whole genome shotgun (WGS) entry which is preliminary data.</text>
</comment>
<dbReference type="GO" id="GO:0016020">
    <property type="term" value="C:membrane"/>
    <property type="evidence" value="ECO:0007669"/>
    <property type="project" value="TreeGrafter"/>
</dbReference>
<dbReference type="Gene3D" id="3.20.20.80">
    <property type="entry name" value="Glycosidases"/>
    <property type="match status" value="1"/>
</dbReference>
<dbReference type="PANTHER" id="PTHR22600:SF57">
    <property type="entry name" value="BETA-N-ACETYLHEXOSAMINIDASE"/>
    <property type="match status" value="1"/>
</dbReference>
<evidence type="ECO:0000256" key="6">
    <source>
        <dbReference type="PIRSR" id="PIRSR625705-1"/>
    </source>
</evidence>
<dbReference type="InterPro" id="IPR017853">
    <property type="entry name" value="GH"/>
</dbReference>
<dbReference type="CDD" id="cd06563">
    <property type="entry name" value="GH20_chitobiase-like"/>
    <property type="match status" value="1"/>
</dbReference>
<dbReference type="PRINTS" id="PR00738">
    <property type="entry name" value="GLHYDRLASE20"/>
</dbReference>
<dbReference type="EMBL" id="JACBAZ010000002">
    <property type="protein sequence ID" value="NWK55246.1"/>
    <property type="molecule type" value="Genomic_DNA"/>
</dbReference>
<keyword evidence="5" id="KW-0326">Glycosidase</keyword>
<dbReference type="InterPro" id="IPR025705">
    <property type="entry name" value="Beta_hexosaminidase_sua/sub"/>
</dbReference>
<keyword evidence="7" id="KW-0732">Signal</keyword>
<dbReference type="Gene3D" id="3.30.379.10">
    <property type="entry name" value="Chitobiase/beta-hexosaminidase domain 2-like"/>
    <property type="match status" value="1"/>
</dbReference>
<dbReference type="Pfam" id="PF00728">
    <property type="entry name" value="Glyco_hydro_20"/>
    <property type="match status" value="1"/>
</dbReference>
<evidence type="ECO:0000313" key="11">
    <source>
        <dbReference type="Proteomes" id="UP000557872"/>
    </source>
</evidence>
<dbReference type="Pfam" id="PF02838">
    <property type="entry name" value="Glyco_hydro_20b"/>
    <property type="match status" value="1"/>
</dbReference>
<evidence type="ECO:0000259" key="9">
    <source>
        <dbReference type="Pfam" id="PF02838"/>
    </source>
</evidence>
<evidence type="ECO:0000313" key="10">
    <source>
        <dbReference type="EMBL" id="NWK55246.1"/>
    </source>
</evidence>
<protein>
    <recommendedName>
        <fullName evidence="3">beta-N-acetylhexosaminidase</fullName>
        <ecNumber evidence="3">3.2.1.52</ecNumber>
    </recommendedName>
</protein>
<comment type="catalytic activity">
    <reaction evidence="1">
        <text>Hydrolysis of terminal non-reducing N-acetyl-D-hexosamine residues in N-acetyl-beta-D-hexosaminides.</text>
        <dbReference type="EC" id="3.2.1.52"/>
    </reaction>
</comment>
<keyword evidence="4" id="KW-0378">Hydrolase</keyword>
<dbReference type="GO" id="GO:0030203">
    <property type="term" value="P:glycosaminoglycan metabolic process"/>
    <property type="evidence" value="ECO:0007669"/>
    <property type="project" value="TreeGrafter"/>
</dbReference>
<gene>
    <name evidence="10" type="ORF">HW115_06465</name>
</gene>
<dbReference type="PANTHER" id="PTHR22600">
    <property type="entry name" value="BETA-HEXOSAMINIDASE"/>
    <property type="match status" value="1"/>
</dbReference>
<accession>A0A851GCU4</accession>
<evidence type="ECO:0000256" key="2">
    <source>
        <dbReference type="ARBA" id="ARBA00006285"/>
    </source>
</evidence>